<dbReference type="EMBL" id="VNKI01000001">
    <property type="protein sequence ID" value="TVX83699.1"/>
    <property type="molecule type" value="Genomic_DNA"/>
</dbReference>
<evidence type="ECO:0000313" key="2">
    <source>
        <dbReference type="Proteomes" id="UP000317770"/>
    </source>
</evidence>
<dbReference type="RefSeq" id="WP_144476228.1">
    <property type="nucleotide sequence ID" value="NZ_VNKI01000001.1"/>
</dbReference>
<evidence type="ECO:0000313" key="1">
    <source>
        <dbReference type="EMBL" id="TVX83699.1"/>
    </source>
</evidence>
<gene>
    <name evidence="1" type="ORF">FQP34_00120</name>
</gene>
<accession>A0A8B5Y3S1</accession>
<dbReference type="AlphaFoldDB" id="A0A8B5Y3S1"/>
<reference evidence="1 2" key="1">
    <citation type="submission" date="2019-07" db="EMBL/GenBank/DDBJ databases">
        <title>Genome assembly of Bacillus simplex strain GGC-P6A.</title>
        <authorList>
            <person name="Jennings M.E."/>
            <person name="Barton H.A."/>
        </authorList>
    </citation>
    <scope>NUCLEOTIDE SEQUENCE [LARGE SCALE GENOMIC DNA]</scope>
    <source>
        <strain evidence="1 2">GGC-P6A</strain>
    </source>
</reference>
<protein>
    <recommendedName>
        <fullName evidence="3">Zinc-ribbon domain-containing protein</fullName>
    </recommendedName>
</protein>
<name>A0A8B5Y3S1_9BACI</name>
<organism evidence="1 2">
    <name type="scientific">Peribacillus simplex</name>
    <dbReference type="NCBI Taxonomy" id="1478"/>
    <lineage>
        <taxon>Bacteria</taxon>
        <taxon>Bacillati</taxon>
        <taxon>Bacillota</taxon>
        <taxon>Bacilli</taxon>
        <taxon>Bacillales</taxon>
        <taxon>Bacillaceae</taxon>
        <taxon>Peribacillus</taxon>
    </lineage>
</organism>
<dbReference type="Proteomes" id="UP000317770">
    <property type="component" value="Unassembled WGS sequence"/>
</dbReference>
<proteinExistence type="predicted"/>
<sequence length="215" mass="25278">MPKKKTHDEFLHEICEVWGTKLSILTVYEFSYQNLKVRCNTCFYEWFARPTNLLNGVGCPACSRKRRKTTTDFIKELESISGNEYQILGSYINNKTPIEIRHVICGHIWNIRPLDFLNKGSRCPVCVTKRNTEQRKKNFVYELDNAVGNEYSVLTKYENNKSKVKLRHNECGHVFDVLPINFLNKGSRCPVCVTKRIAEQKNKNFFSRRTRTSWR</sequence>
<comment type="caution">
    <text evidence="1">The sequence shown here is derived from an EMBL/GenBank/DDBJ whole genome shotgun (WGS) entry which is preliminary data.</text>
</comment>
<evidence type="ECO:0008006" key="3">
    <source>
        <dbReference type="Google" id="ProtNLM"/>
    </source>
</evidence>